<accession>A0A7R7I0A3</accession>
<feature type="domain" description="AB hydrolase-1" evidence="1">
    <location>
        <begin position="26"/>
        <end position="253"/>
    </location>
</feature>
<dbReference type="RefSeq" id="WP_203964420.1">
    <property type="nucleotide sequence ID" value="NZ_AP023355.1"/>
</dbReference>
<gene>
    <name evidence="2" type="ORF">Athai_58790</name>
</gene>
<evidence type="ECO:0000313" key="3">
    <source>
        <dbReference type="Proteomes" id="UP000611640"/>
    </source>
</evidence>
<dbReference type="AlphaFoldDB" id="A0A7R7I0A3"/>
<dbReference type="Pfam" id="PF00561">
    <property type="entry name" value="Abhydrolase_1"/>
    <property type="match status" value="1"/>
</dbReference>
<dbReference type="InterPro" id="IPR000073">
    <property type="entry name" value="AB_hydrolase_1"/>
</dbReference>
<dbReference type="InterPro" id="IPR050266">
    <property type="entry name" value="AB_hydrolase_sf"/>
</dbReference>
<dbReference type="KEGG" id="atl:Athai_58790"/>
<dbReference type="Gene3D" id="3.40.50.1820">
    <property type="entry name" value="alpha/beta hydrolase"/>
    <property type="match status" value="1"/>
</dbReference>
<dbReference type="Proteomes" id="UP000611640">
    <property type="component" value="Chromosome"/>
</dbReference>
<evidence type="ECO:0000313" key="2">
    <source>
        <dbReference type="EMBL" id="BCJ38376.1"/>
    </source>
</evidence>
<dbReference type="PANTHER" id="PTHR43798">
    <property type="entry name" value="MONOACYLGLYCEROL LIPASE"/>
    <property type="match status" value="1"/>
</dbReference>
<reference evidence="2 3" key="1">
    <citation type="submission" date="2020-08" db="EMBL/GenBank/DDBJ databases">
        <title>Whole genome shotgun sequence of Actinocatenispora thailandica NBRC 105041.</title>
        <authorList>
            <person name="Komaki H."/>
            <person name="Tamura T."/>
        </authorList>
    </citation>
    <scope>NUCLEOTIDE SEQUENCE [LARGE SCALE GENOMIC DNA]</scope>
    <source>
        <strain evidence="2 3">NBRC 105041</strain>
    </source>
</reference>
<dbReference type="SUPFAM" id="SSF53474">
    <property type="entry name" value="alpha/beta-Hydrolases"/>
    <property type="match status" value="1"/>
</dbReference>
<protein>
    <submittedName>
        <fullName evidence="2">Alpha/beta hydrolase</fullName>
    </submittedName>
</protein>
<dbReference type="PRINTS" id="PR00111">
    <property type="entry name" value="ABHYDROLASE"/>
</dbReference>
<organism evidence="2 3">
    <name type="scientific">Actinocatenispora thailandica</name>
    <dbReference type="NCBI Taxonomy" id="227318"/>
    <lineage>
        <taxon>Bacteria</taxon>
        <taxon>Bacillati</taxon>
        <taxon>Actinomycetota</taxon>
        <taxon>Actinomycetes</taxon>
        <taxon>Micromonosporales</taxon>
        <taxon>Micromonosporaceae</taxon>
        <taxon>Actinocatenispora</taxon>
    </lineage>
</organism>
<dbReference type="EMBL" id="AP023355">
    <property type="protein sequence ID" value="BCJ38376.1"/>
    <property type="molecule type" value="Genomic_DNA"/>
</dbReference>
<evidence type="ECO:0000259" key="1">
    <source>
        <dbReference type="Pfam" id="PF00561"/>
    </source>
</evidence>
<name>A0A7R7I0A3_9ACTN</name>
<sequence>MPFAPTTIGGRPARIGYDVTGTGPGLVLVHGTGADRSQWQPLTEHLADRFTIVAPDYSGSGDSTDHGGPVTLADLADEVLAAAEHAGLADFHLAGHSLGAVVATELAATHPDRVRSLALHAGWVRTTTRMAVELRYWLTLLRQDAAQGSTLFCELLLLTALGPRFWGSVTAEDHALLLAEFAGGLAPGTDRQTEVDLTVDLTDRLAAITAPTLVLASAHDRIIPPEQQQALLAGIAHARYAEIDAGHGAPAEDPAGFVAKLAGFLLDQHPVPVA</sequence>
<keyword evidence="2" id="KW-0378">Hydrolase</keyword>
<dbReference type="GO" id="GO:0016787">
    <property type="term" value="F:hydrolase activity"/>
    <property type="evidence" value="ECO:0007669"/>
    <property type="project" value="UniProtKB-KW"/>
</dbReference>
<dbReference type="InterPro" id="IPR029058">
    <property type="entry name" value="AB_hydrolase_fold"/>
</dbReference>
<proteinExistence type="predicted"/>
<keyword evidence="3" id="KW-1185">Reference proteome</keyword>